<evidence type="ECO:0000313" key="4">
    <source>
        <dbReference type="Proteomes" id="UP000565441"/>
    </source>
</evidence>
<accession>A0A8H5MBZ7</accession>
<dbReference type="EMBL" id="JAACJP010000001">
    <property type="protein sequence ID" value="KAF5388387.1"/>
    <property type="molecule type" value="Genomic_DNA"/>
</dbReference>
<keyword evidence="2" id="KW-1133">Transmembrane helix</keyword>
<keyword evidence="2" id="KW-0472">Membrane</keyword>
<keyword evidence="4" id="KW-1185">Reference proteome</keyword>
<feature type="region of interest" description="Disordered" evidence="1">
    <location>
        <begin position="283"/>
        <end position="302"/>
    </location>
</feature>
<protein>
    <submittedName>
        <fullName evidence="3">Uncharacterized protein</fullName>
    </submittedName>
</protein>
<feature type="compositionally biased region" description="Polar residues" evidence="1">
    <location>
        <begin position="243"/>
        <end position="252"/>
    </location>
</feature>
<gene>
    <name evidence="3" type="ORF">D9615_000862</name>
</gene>
<feature type="compositionally biased region" description="Polar residues" evidence="1">
    <location>
        <begin position="284"/>
        <end position="295"/>
    </location>
</feature>
<sequence length="372" mass="41494">MAAETIFSYVAGGISLLALFSSPVIIYVKFYSPMPRIKFYDELLVDTKRVCENAIRDGLLPTEMAMGARARLQHYEILGDDMRTLVYRCWSPRELLFSYFDFGGQSTKIGYLSREITELRTVILTVSQEERERREIQSDEQDGTTLPCSRHYTDHIVPVNHSRHPPNGPKSEPLSCPAALSSDSGLESIIPTNQEERECEAQDLGRRTKGPVYLSQSGTEQMINPPETHFADQSVHQHEHAGNPSTSPSPCSNVGGHATSHHYSFCICALVQWSLEALTRKSRAQSPSPTLQPQGKRSPPFIRHLDFSSRSSTLVEDASSLVGDNLLKTSSTPPSWWRTFKWIRSDGSCKAMADLEAGRPASRPPGERAEVL</sequence>
<keyword evidence="2" id="KW-0812">Transmembrane</keyword>
<feature type="region of interest" description="Disordered" evidence="1">
    <location>
        <begin position="157"/>
        <end position="178"/>
    </location>
</feature>
<evidence type="ECO:0000256" key="2">
    <source>
        <dbReference type="SAM" id="Phobius"/>
    </source>
</evidence>
<feature type="region of interest" description="Disordered" evidence="1">
    <location>
        <begin position="131"/>
        <end position="150"/>
    </location>
</feature>
<comment type="caution">
    <text evidence="3">The sequence shown here is derived from an EMBL/GenBank/DDBJ whole genome shotgun (WGS) entry which is preliminary data.</text>
</comment>
<feature type="transmembrane region" description="Helical" evidence="2">
    <location>
        <begin position="6"/>
        <end position="28"/>
    </location>
</feature>
<proteinExistence type="predicted"/>
<name>A0A8H5MBZ7_9AGAR</name>
<evidence type="ECO:0000256" key="1">
    <source>
        <dbReference type="SAM" id="MobiDB-lite"/>
    </source>
</evidence>
<organism evidence="3 4">
    <name type="scientific">Tricholomella constricta</name>
    <dbReference type="NCBI Taxonomy" id="117010"/>
    <lineage>
        <taxon>Eukaryota</taxon>
        <taxon>Fungi</taxon>
        <taxon>Dikarya</taxon>
        <taxon>Basidiomycota</taxon>
        <taxon>Agaricomycotina</taxon>
        <taxon>Agaricomycetes</taxon>
        <taxon>Agaricomycetidae</taxon>
        <taxon>Agaricales</taxon>
        <taxon>Tricholomatineae</taxon>
        <taxon>Lyophyllaceae</taxon>
        <taxon>Tricholomella</taxon>
    </lineage>
</organism>
<evidence type="ECO:0000313" key="3">
    <source>
        <dbReference type="EMBL" id="KAF5388387.1"/>
    </source>
</evidence>
<dbReference type="AlphaFoldDB" id="A0A8H5MBZ7"/>
<dbReference type="Proteomes" id="UP000565441">
    <property type="component" value="Unassembled WGS sequence"/>
</dbReference>
<reference evidence="3 4" key="1">
    <citation type="journal article" date="2020" name="ISME J.">
        <title>Uncovering the hidden diversity of litter-decomposition mechanisms in mushroom-forming fungi.</title>
        <authorList>
            <person name="Floudas D."/>
            <person name="Bentzer J."/>
            <person name="Ahren D."/>
            <person name="Johansson T."/>
            <person name="Persson P."/>
            <person name="Tunlid A."/>
        </authorList>
    </citation>
    <scope>NUCLEOTIDE SEQUENCE [LARGE SCALE GENOMIC DNA]</scope>
    <source>
        <strain evidence="3 4">CBS 661.87</strain>
    </source>
</reference>
<feature type="region of interest" description="Disordered" evidence="1">
    <location>
        <begin position="233"/>
        <end position="254"/>
    </location>
</feature>